<dbReference type="SUPFAM" id="SSF53383">
    <property type="entry name" value="PLP-dependent transferases"/>
    <property type="match status" value="1"/>
</dbReference>
<proteinExistence type="predicted"/>
<keyword evidence="1" id="KW-0663">Pyridoxal phosphate</keyword>
<dbReference type="InterPro" id="IPR015422">
    <property type="entry name" value="PyrdxlP-dep_Trfase_small"/>
</dbReference>
<evidence type="ECO:0000313" key="4">
    <source>
        <dbReference type="Proteomes" id="UP000322530"/>
    </source>
</evidence>
<dbReference type="PROSITE" id="PS51257">
    <property type="entry name" value="PROKAR_LIPOPROTEIN"/>
    <property type="match status" value="1"/>
</dbReference>
<dbReference type="Pfam" id="PF00266">
    <property type="entry name" value="Aminotran_5"/>
    <property type="match status" value="1"/>
</dbReference>
<accession>A0A5A5TDZ1</accession>
<dbReference type="Proteomes" id="UP000322530">
    <property type="component" value="Unassembled WGS sequence"/>
</dbReference>
<name>A0A5A5TDZ1_9CHLR</name>
<dbReference type="Gene3D" id="3.90.1150.10">
    <property type="entry name" value="Aspartate Aminotransferase, domain 1"/>
    <property type="match status" value="1"/>
</dbReference>
<comment type="caution">
    <text evidence="3">The sequence shown here is derived from an EMBL/GenBank/DDBJ whole genome shotgun (WGS) entry which is preliminary data.</text>
</comment>
<evidence type="ECO:0000259" key="2">
    <source>
        <dbReference type="Pfam" id="PF00266"/>
    </source>
</evidence>
<dbReference type="PANTHER" id="PTHR43092:SF2">
    <property type="entry name" value="HERCYNYLCYSTEINE SULFOXIDE LYASE"/>
    <property type="match status" value="1"/>
</dbReference>
<feature type="domain" description="Aminotransferase class V" evidence="2">
    <location>
        <begin position="33"/>
        <end position="379"/>
    </location>
</feature>
<keyword evidence="4" id="KW-1185">Reference proteome</keyword>
<protein>
    <submittedName>
        <fullName evidence="3">Aminotransferase class V</fullName>
    </submittedName>
</protein>
<reference evidence="3 4" key="1">
    <citation type="submission" date="2019-01" db="EMBL/GenBank/DDBJ databases">
        <title>Draft genome sequence of Dictyobacter sp. Uno17.</title>
        <authorList>
            <person name="Wang C.M."/>
            <person name="Zheng Y."/>
            <person name="Sakai Y."/>
            <person name="Abe K."/>
            <person name="Yokota A."/>
            <person name="Yabe S."/>
        </authorList>
    </citation>
    <scope>NUCLEOTIDE SEQUENCE [LARGE SCALE GENOMIC DNA]</scope>
    <source>
        <strain evidence="3 4">Uno17</strain>
    </source>
</reference>
<gene>
    <name evidence="3" type="ORF">KDI_30910</name>
</gene>
<dbReference type="InterPro" id="IPR015424">
    <property type="entry name" value="PyrdxlP-dep_Trfase"/>
</dbReference>
<dbReference type="OrthoDB" id="9804366at2"/>
<organism evidence="3 4">
    <name type="scientific">Dictyobacter arantiisoli</name>
    <dbReference type="NCBI Taxonomy" id="2014874"/>
    <lineage>
        <taxon>Bacteria</taxon>
        <taxon>Bacillati</taxon>
        <taxon>Chloroflexota</taxon>
        <taxon>Ktedonobacteria</taxon>
        <taxon>Ktedonobacterales</taxon>
        <taxon>Dictyobacteraceae</taxon>
        <taxon>Dictyobacter</taxon>
    </lineage>
</organism>
<dbReference type="Gene3D" id="3.40.640.10">
    <property type="entry name" value="Type I PLP-dependent aspartate aminotransferase-like (Major domain)"/>
    <property type="match status" value="1"/>
</dbReference>
<dbReference type="AlphaFoldDB" id="A0A5A5TDZ1"/>
<keyword evidence="3" id="KW-0032">Aminotransferase</keyword>
<dbReference type="PANTHER" id="PTHR43092">
    <property type="entry name" value="L-CYSTEINE DESULFHYDRASE"/>
    <property type="match status" value="1"/>
</dbReference>
<sequence>MNMKSILPVVAEQFQIRPDITFLNHGSFGACPRPVFATYQEWQRRLEADPVEFLGRRLDGMLSEAREPLAASVGTHSDQIVFVLNATMGVNIVARSLQLEPGDEVLTTDHEYGAADRTWRFLCGQRGAKYINQPLAQPLESDEEMIESLWQGVTPRTKVIFLSHITSPTAVIFPIEKICQRARAAGIITVIDGAHAPGHIPLQLDTLGADFYAGNCHKWLSAPKGAGFLYARPERQALLQPLIVSWGYESRTPGISNFQDYFGWTGTADPASYLSVPAAIAFQREHDWDSVRLACHELATSARQQISALFPDQQQLTSDSAHWWGQMCAMPLPAGDALALQQRLREEWHIEIPVNIWNDRRFIRISLQGYNSPTDVDRLVTALKAIFER</sequence>
<dbReference type="InterPro" id="IPR015421">
    <property type="entry name" value="PyrdxlP-dep_Trfase_major"/>
</dbReference>
<keyword evidence="3" id="KW-0808">Transferase</keyword>
<dbReference type="GO" id="GO:0008483">
    <property type="term" value="F:transaminase activity"/>
    <property type="evidence" value="ECO:0007669"/>
    <property type="project" value="UniProtKB-KW"/>
</dbReference>
<evidence type="ECO:0000256" key="1">
    <source>
        <dbReference type="ARBA" id="ARBA00022898"/>
    </source>
</evidence>
<evidence type="ECO:0000313" key="3">
    <source>
        <dbReference type="EMBL" id="GCF09527.1"/>
    </source>
</evidence>
<dbReference type="RefSeq" id="WP_149402461.1">
    <property type="nucleotide sequence ID" value="NZ_BIXY01000045.1"/>
</dbReference>
<dbReference type="EMBL" id="BIXY01000045">
    <property type="protein sequence ID" value="GCF09527.1"/>
    <property type="molecule type" value="Genomic_DNA"/>
</dbReference>
<dbReference type="InterPro" id="IPR000192">
    <property type="entry name" value="Aminotrans_V_dom"/>
</dbReference>